<dbReference type="Pfam" id="PF13649">
    <property type="entry name" value="Methyltransf_25"/>
    <property type="match status" value="1"/>
</dbReference>
<reference evidence="3" key="1">
    <citation type="journal article" date="2019" name="Int. J. Syst. Evol. Microbiol.">
        <title>The Global Catalogue of Microorganisms (GCM) 10K type strain sequencing project: providing services to taxonomists for standard genome sequencing and annotation.</title>
        <authorList>
            <consortium name="The Broad Institute Genomics Platform"/>
            <consortium name="The Broad Institute Genome Sequencing Center for Infectious Disease"/>
            <person name="Wu L."/>
            <person name="Ma J."/>
        </authorList>
    </citation>
    <scope>NUCLEOTIDE SEQUENCE [LARGE SCALE GENOMIC DNA]</scope>
    <source>
        <strain evidence="3">CGMCC 1.15304</strain>
    </source>
</reference>
<gene>
    <name evidence="2" type="ORF">ACFO5Q_08225</name>
</gene>
<dbReference type="Proteomes" id="UP001595776">
    <property type="component" value="Unassembled WGS sequence"/>
</dbReference>
<name>A0ABV8U9F2_9PROT</name>
<dbReference type="GO" id="GO:0032259">
    <property type="term" value="P:methylation"/>
    <property type="evidence" value="ECO:0007669"/>
    <property type="project" value="UniProtKB-KW"/>
</dbReference>
<comment type="caution">
    <text evidence="2">The sequence shown here is derived from an EMBL/GenBank/DDBJ whole genome shotgun (WGS) entry which is preliminary data.</text>
</comment>
<evidence type="ECO:0000259" key="1">
    <source>
        <dbReference type="Pfam" id="PF13649"/>
    </source>
</evidence>
<evidence type="ECO:0000313" key="2">
    <source>
        <dbReference type="EMBL" id="MFC4347826.1"/>
    </source>
</evidence>
<organism evidence="2 3">
    <name type="scientific">Kordiimonas lipolytica</name>
    <dbReference type="NCBI Taxonomy" id="1662421"/>
    <lineage>
        <taxon>Bacteria</taxon>
        <taxon>Pseudomonadati</taxon>
        <taxon>Pseudomonadota</taxon>
        <taxon>Alphaproteobacteria</taxon>
        <taxon>Kordiimonadales</taxon>
        <taxon>Kordiimonadaceae</taxon>
        <taxon>Kordiimonas</taxon>
    </lineage>
</organism>
<sequence length="238" mass="26749">MIDQVVELQNNREHNSLKIAETLRYMAAMYVKPLRDHVHIEDAVLCDCAAGFGWLAFAYLLSGGKHAILVEPHAGKLEASRKLAAVLGVADRCEFRNDLLQDLSLADKSVDVFASIETLEHVGRKNIRAAVANIARVTRRVVLLTAPNQLSPLVSHDAGVPFSHWLPIGWRRPFCRMLGVSHSEYHHFPAPWHLGGLRKDFRPSASALVFRDFRAWRDHYPIYSPYAGGRWKMAPPVG</sequence>
<dbReference type="Gene3D" id="3.40.50.150">
    <property type="entry name" value="Vaccinia Virus protein VP39"/>
    <property type="match status" value="1"/>
</dbReference>
<dbReference type="EC" id="2.1.-.-" evidence="2"/>
<feature type="domain" description="Methyltransferase" evidence="1">
    <location>
        <begin position="47"/>
        <end position="139"/>
    </location>
</feature>
<dbReference type="RefSeq" id="WP_156432062.1">
    <property type="nucleotide sequence ID" value="NZ_JBHSCR010000005.1"/>
</dbReference>
<proteinExistence type="predicted"/>
<keyword evidence="2" id="KW-0489">Methyltransferase</keyword>
<dbReference type="InterPro" id="IPR029063">
    <property type="entry name" value="SAM-dependent_MTases_sf"/>
</dbReference>
<dbReference type="InterPro" id="IPR041698">
    <property type="entry name" value="Methyltransf_25"/>
</dbReference>
<keyword evidence="3" id="KW-1185">Reference proteome</keyword>
<dbReference type="EMBL" id="JBHSCR010000005">
    <property type="protein sequence ID" value="MFC4347826.1"/>
    <property type="molecule type" value="Genomic_DNA"/>
</dbReference>
<protein>
    <submittedName>
        <fullName evidence="2">Class I SAM-dependent methyltransferase</fullName>
        <ecNumber evidence="2">2.1.-.-</ecNumber>
    </submittedName>
</protein>
<dbReference type="SUPFAM" id="SSF53335">
    <property type="entry name" value="S-adenosyl-L-methionine-dependent methyltransferases"/>
    <property type="match status" value="1"/>
</dbReference>
<evidence type="ECO:0000313" key="3">
    <source>
        <dbReference type="Proteomes" id="UP001595776"/>
    </source>
</evidence>
<keyword evidence="2" id="KW-0808">Transferase</keyword>
<accession>A0ABV8U9F2</accession>
<dbReference type="GO" id="GO:0008168">
    <property type="term" value="F:methyltransferase activity"/>
    <property type="evidence" value="ECO:0007669"/>
    <property type="project" value="UniProtKB-KW"/>
</dbReference>